<feature type="coiled-coil region" evidence="1">
    <location>
        <begin position="188"/>
        <end position="225"/>
    </location>
</feature>
<feature type="region of interest" description="Disordered" evidence="2">
    <location>
        <begin position="133"/>
        <end position="165"/>
    </location>
</feature>
<dbReference type="EMBL" id="CAUYUE010000009">
    <property type="protein sequence ID" value="CAK0783825.1"/>
    <property type="molecule type" value="Genomic_DNA"/>
</dbReference>
<comment type="caution">
    <text evidence="3">The sequence shown here is derived from an EMBL/GenBank/DDBJ whole genome shotgun (WGS) entry which is preliminary data.</text>
</comment>
<feature type="region of interest" description="Disordered" evidence="2">
    <location>
        <begin position="28"/>
        <end position="47"/>
    </location>
</feature>
<evidence type="ECO:0000256" key="2">
    <source>
        <dbReference type="SAM" id="MobiDB-lite"/>
    </source>
</evidence>
<dbReference type="AlphaFoldDB" id="A0AAV1IC04"/>
<organism evidence="3 4">
    <name type="scientific">Coccomyxa viridis</name>
    <dbReference type="NCBI Taxonomy" id="1274662"/>
    <lineage>
        <taxon>Eukaryota</taxon>
        <taxon>Viridiplantae</taxon>
        <taxon>Chlorophyta</taxon>
        <taxon>core chlorophytes</taxon>
        <taxon>Trebouxiophyceae</taxon>
        <taxon>Trebouxiophyceae incertae sedis</taxon>
        <taxon>Coccomyxaceae</taxon>
        <taxon>Coccomyxa</taxon>
    </lineage>
</organism>
<evidence type="ECO:0000313" key="4">
    <source>
        <dbReference type="Proteomes" id="UP001314263"/>
    </source>
</evidence>
<proteinExistence type="predicted"/>
<accession>A0AAV1IC04</accession>
<keyword evidence="4" id="KW-1185">Reference proteome</keyword>
<keyword evidence="1" id="KW-0175">Coiled coil</keyword>
<evidence type="ECO:0000256" key="1">
    <source>
        <dbReference type="SAM" id="Coils"/>
    </source>
</evidence>
<sequence>MGDADLQAAMTGLQEVLPILEQAQHLLRDGGGQKRKPEIKGWSSTWGNTAKVSSGSAAISAKDRTAKRTADALKGAMERVQSAGTLLFQLHADNTRRPELFVQLESTASDLQTALERLAAVEKERQEAIEQLHSARRRSGPHVSPRPAQTPRQSVPAGPSATSNGGAALLQEQLERASKHAEAAVFRAAEAESRVAGLTAELQAAQHAEQEVKTALEGAKAATERAVEGSRKHQAAVAQLTGDNLVLVLRAKAAEDGVGALKREREELRAAIDEQRGPWFDEVRAGVRQKVAAALEQAEALEAKIDVKQAEHSKAMAAINEDKSVLQQKLADTQIASHSLSMQLQAAAEKAARAEAQYADLASATKEDRAKAAEATAENRVLLATVRTMQEECHTCKELQQKAEAKVAGLEAQIAMLRDQLSSLQAQCTAAVAEVQTQQEVNRQLMNRKQEIEWQLMTALAGHSGEAQDKELPHSMLLTDHNFDLASPAPAALQLQVA</sequence>
<feature type="compositionally biased region" description="Basic and acidic residues" evidence="2">
    <location>
        <begin position="28"/>
        <end position="39"/>
    </location>
</feature>
<protein>
    <submittedName>
        <fullName evidence="3">Uncharacterized protein</fullName>
    </submittedName>
</protein>
<dbReference type="Proteomes" id="UP001314263">
    <property type="component" value="Unassembled WGS sequence"/>
</dbReference>
<dbReference type="SUPFAM" id="SSF90257">
    <property type="entry name" value="Myosin rod fragments"/>
    <property type="match status" value="1"/>
</dbReference>
<gene>
    <name evidence="3" type="ORF">CVIRNUC_007025</name>
</gene>
<name>A0AAV1IC04_9CHLO</name>
<reference evidence="3 4" key="1">
    <citation type="submission" date="2023-10" db="EMBL/GenBank/DDBJ databases">
        <authorList>
            <person name="Maclean D."/>
            <person name="Macfadyen A."/>
        </authorList>
    </citation>
    <scope>NUCLEOTIDE SEQUENCE [LARGE SCALE GENOMIC DNA]</scope>
</reference>
<evidence type="ECO:0000313" key="3">
    <source>
        <dbReference type="EMBL" id="CAK0783825.1"/>
    </source>
</evidence>
<feature type="coiled-coil region" evidence="1">
    <location>
        <begin position="251"/>
        <end position="434"/>
    </location>
</feature>